<reference evidence="7 8" key="1">
    <citation type="submission" date="2019-04" db="EMBL/GenBank/DDBJ databases">
        <title>Sphingobacterium olei sp. nov., isolated from oil-contaminated soil.</title>
        <authorList>
            <person name="Liu B."/>
        </authorList>
    </citation>
    <scope>NUCLEOTIDE SEQUENCE [LARGE SCALE GENOMIC DNA]</scope>
    <source>
        <strain evidence="7 8">HAL-9</strain>
    </source>
</reference>
<dbReference type="OrthoDB" id="9150024at2"/>
<name>A0A4V5MN19_9SPHI</name>
<evidence type="ECO:0000313" key="8">
    <source>
        <dbReference type="Proteomes" id="UP000306808"/>
    </source>
</evidence>
<comment type="caution">
    <text evidence="7">The sequence shown here is derived from an EMBL/GenBank/DDBJ whole genome shotgun (WGS) entry which is preliminary data.</text>
</comment>
<dbReference type="AlphaFoldDB" id="A0A4V5MN19"/>
<protein>
    <submittedName>
        <fullName evidence="7">Sigma-70 family RNA polymerase sigma factor</fullName>
    </submittedName>
</protein>
<keyword evidence="3" id="KW-0731">Sigma factor</keyword>
<proteinExistence type="inferred from homology"/>
<dbReference type="GO" id="GO:0006352">
    <property type="term" value="P:DNA-templated transcription initiation"/>
    <property type="evidence" value="ECO:0007669"/>
    <property type="project" value="InterPro"/>
</dbReference>
<dbReference type="InterPro" id="IPR013324">
    <property type="entry name" value="RNA_pol_sigma_r3/r4-like"/>
</dbReference>
<feature type="domain" description="RNA polymerase sigma-70 region 2" evidence="5">
    <location>
        <begin position="22"/>
        <end position="89"/>
    </location>
</feature>
<evidence type="ECO:0000259" key="6">
    <source>
        <dbReference type="Pfam" id="PF08281"/>
    </source>
</evidence>
<dbReference type="CDD" id="cd06171">
    <property type="entry name" value="Sigma70_r4"/>
    <property type="match status" value="1"/>
</dbReference>
<evidence type="ECO:0000313" key="7">
    <source>
        <dbReference type="EMBL" id="TJZ63028.1"/>
    </source>
</evidence>
<dbReference type="NCBIfam" id="TIGR02937">
    <property type="entry name" value="sigma70-ECF"/>
    <property type="match status" value="1"/>
</dbReference>
<accession>A0A4V5MN19</accession>
<dbReference type="GO" id="GO:0003677">
    <property type="term" value="F:DNA binding"/>
    <property type="evidence" value="ECO:0007669"/>
    <property type="project" value="InterPro"/>
</dbReference>
<dbReference type="InterPro" id="IPR007627">
    <property type="entry name" value="RNA_pol_sigma70_r2"/>
</dbReference>
<dbReference type="InterPro" id="IPR036388">
    <property type="entry name" value="WH-like_DNA-bd_sf"/>
</dbReference>
<dbReference type="GO" id="GO:0016987">
    <property type="term" value="F:sigma factor activity"/>
    <property type="evidence" value="ECO:0007669"/>
    <property type="project" value="UniProtKB-KW"/>
</dbReference>
<dbReference type="Proteomes" id="UP000306808">
    <property type="component" value="Unassembled WGS sequence"/>
</dbReference>
<keyword evidence="8" id="KW-1185">Reference proteome</keyword>
<dbReference type="InterPro" id="IPR014284">
    <property type="entry name" value="RNA_pol_sigma-70_dom"/>
</dbReference>
<evidence type="ECO:0000256" key="3">
    <source>
        <dbReference type="ARBA" id="ARBA00023082"/>
    </source>
</evidence>
<evidence type="ECO:0000256" key="2">
    <source>
        <dbReference type="ARBA" id="ARBA00023015"/>
    </source>
</evidence>
<dbReference type="SUPFAM" id="SSF88659">
    <property type="entry name" value="Sigma3 and sigma4 domains of RNA polymerase sigma factors"/>
    <property type="match status" value="1"/>
</dbReference>
<dbReference type="SUPFAM" id="SSF88946">
    <property type="entry name" value="Sigma2 domain of RNA polymerase sigma factors"/>
    <property type="match status" value="1"/>
</dbReference>
<keyword evidence="4" id="KW-0804">Transcription</keyword>
<keyword evidence="2" id="KW-0805">Transcription regulation</keyword>
<feature type="domain" description="RNA polymerase sigma factor 70 region 4 type 2" evidence="6">
    <location>
        <begin position="123"/>
        <end position="174"/>
    </location>
</feature>
<evidence type="ECO:0000259" key="5">
    <source>
        <dbReference type="Pfam" id="PF04542"/>
    </source>
</evidence>
<dbReference type="InterPro" id="IPR013325">
    <property type="entry name" value="RNA_pol_sigma_r2"/>
</dbReference>
<sequence>MEDESQWWEMFRMGDETSFKRIFERYQSLLFNYGYKFTQDENLIDDCVQELFVKLWYNRENLGDTASVKNYLFKSFRRMLSRKLERANRFFSINALTSEKLPFDIELPVDVDLMRKERIAEIRQQLALALDKMSPRQREIIHLRYFEEMTYEEIADVMGLSVKDTYKLFYRAMDSLRKYIGKINLLALLAIIGHLKATNILKS</sequence>
<dbReference type="Pfam" id="PF08281">
    <property type="entry name" value="Sigma70_r4_2"/>
    <property type="match status" value="1"/>
</dbReference>
<dbReference type="Pfam" id="PF04542">
    <property type="entry name" value="Sigma70_r2"/>
    <property type="match status" value="1"/>
</dbReference>
<dbReference type="InterPro" id="IPR039425">
    <property type="entry name" value="RNA_pol_sigma-70-like"/>
</dbReference>
<dbReference type="EMBL" id="SUME01000001">
    <property type="protein sequence ID" value="TJZ63028.1"/>
    <property type="molecule type" value="Genomic_DNA"/>
</dbReference>
<evidence type="ECO:0000256" key="4">
    <source>
        <dbReference type="ARBA" id="ARBA00023163"/>
    </source>
</evidence>
<comment type="similarity">
    <text evidence="1">Belongs to the sigma-70 factor family. ECF subfamily.</text>
</comment>
<dbReference type="RefSeq" id="WP_136899482.1">
    <property type="nucleotide sequence ID" value="NZ_SUME01000001.1"/>
</dbReference>
<dbReference type="Gene3D" id="1.10.10.10">
    <property type="entry name" value="Winged helix-like DNA-binding domain superfamily/Winged helix DNA-binding domain"/>
    <property type="match status" value="1"/>
</dbReference>
<organism evidence="7 8">
    <name type="scientific">Sphingobacterium olei</name>
    <dbReference type="NCBI Taxonomy" id="2571155"/>
    <lineage>
        <taxon>Bacteria</taxon>
        <taxon>Pseudomonadati</taxon>
        <taxon>Bacteroidota</taxon>
        <taxon>Sphingobacteriia</taxon>
        <taxon>Sphingobacteriales</taxon>
        <taxon>Sphingobacteriaceae</taxon>
        <taxon>Sphingobacterium</taxon>
    </lineage>
</organism>
<evidence type="ECO:0000256" key="1">
    <source>
        <dbReference type="ARBA" id="ARBA00010641"/>
    </source>
</evidence>
<dbReference type="InterPro" id="IPR013249">
    <property type="entry name" value="RNA_pol_sigma70_r4_t2"/>
</dbReference>
<dbReference type="Gene3D" id="1.10.1740.10">
    <property type="match status" value="1"/>
</dbReference>
<gene>
    <name evidence="7" type="ORF">FAZ15_01655</name>
</gene>
<dbReference type="PANTHER" id="PTHR43133:SF46">
    <property type="entry name" value="RNA POLYMERASE SIGMA-70 FACTOR ECF SUBFAMILY"/>
    <property type="match status" value="1"/>
</dbReference>
<dbReference type="PANTHER" id="PTHR43133">
    <property type="entry name" value="RNA POLYMERASE ECF-TYPE SIGMA FACTO"/>
    <property type="match status" value="1"/>
</dbReference>